<dbReference type="AlphaFoldDB" id="A0A4Y3WBB8"/>
<dbReference type="EMBL" id="BJNF01000029">
    <property type="protein sequence ID" value="GEC15431.1"/>
    <property type="molecule type" value="Genomic_DNA"/>
</dbReference>
<keyword evidence="2 5" id="KW-0812">Transmembrane</keyword>
<sequence length="233" mass="24980">MDCASCAAEIEKAVRSVGVDGVDNVKVSTATQIMTLHTVTARLREVERAVNGIGYKLERLDRPEAETGDDDDDLPKDLSHITSAYKRALWIVVLLNVGYGVVEMVGGFISGSQALKADALDFAGDGLITLLGLLAVGWSLLWRARSALIQGLFLGALGLGVVVPTAYRVLVLKQPEAELMGLFGVIALVFNVAAALVLIPHRRGMRTCALSGCSRATTLLATLRSWLRPVWSH</sequence>
<name>A0A4Y3WBB8_NITWI</name>
<dbReference type="InterPro" id="IPR036163">
    <property type="entry name" value="HMA_dom_sf"/>
</dbReference>
<comment type="subcellular location">
    <subcellularLocation>
        <location evidence="1">Membrane</location>
        <topology evidence="1">Multi-pass membrane protein</topology>
    </subcellularLocation>
</comment>
<feature type="transmembrane region" description="Helical" evidence="5">
    <location>
        <begin position="179"/>
        <end position="199"/>
    </location>
</feature>
<dbReference type="GO" id="GO:0046872">
    <property type="term" value="F:metal ion binding"/>
    <property type="evidence" value="ECO:0007669"/>
    <property type="project" value="InterPro"/>
</dbReference>
<feature type="transmembrane region" description="Helical" evidence="5">
    <location>
        <begin position="148"/>
        <end position="167"/>
    </location>
</feature>
<evidence type="ECO:0000313" key="7">
    <source>
        <dbReference type="EMBL" id="GEC15431.1"/>
    </source>
</evidence>
<evidence type="ECO:0000256" key="5">
    <source>
        <dbReference type="SAM" id="Phobius"/>
    </source>
</evidence>
<evidence type="ECO:0000256" key="4">
    <source>
        <dbReference type="ARBA" id="ARBA00023136"/>
    </source>
</evidence>
<feature type="transmembrane region" description="Helical" evidence="5">
    <location>
        <begin position="122"/>
        <end position="141"/>
    </location>
</feature>
<organism evidence="7 8">
    <name type="scientific">Nitrobacter winogradskyi</name>
    <name type="common">Nitrobacter agilis</name>
    <dbReference type="NCBI Taxonomy" id="913"/>
    <lineage>
        <taxon>Bacteria</taxon>
        <taxon>Pseudomonadati</taxon>
        <taxon>Pseudomonadota</taxon>
        <taxon>Alphaproteobacteria</taxon>
        <taxon>Hyphomicrobiales</taxon>
        <taxon>Nitrobacteraceae</taxon>
        <taxon>Nitrobacter</taxon>
    </lineage>
</organism>
<dbReference type="GO" id="GO:0016020">
    <property type="term" value="C:membrane"/>
    <property type="evidence" value="ECO:0007669"/>
    <property type="project" value="UniProtKB-SubCell"/>
</dbReference>
<dbReference type="PROSITE" id="PS50846">
    <property type="entry name" value="HMA_2"/>
    <property type="match status" value="1"/>
</dbReference>
<reference evidence="7 8" key="1">
    <citation type="submission" date="2019-06" db="EMBL/GenBank/DDBJ databases">
        <title>Whole genome shotgun sequence of Nitrobacter winogradskyi NBRC 14297.</title>
        <authorList>
            <person name="Hosoyama A."/>
            <person name="Uohara A."/>
            <person name="Ohji S."/>
            <person name="Ichikawa N."/>
        </authorList>
    </citation>
    <scope>NUCLEOTIDE SEQUENCE [LARGE SCALE GENOMIC DNA]</scope>
    <source>
        <strain evidence="7 8">NBRC 14297</strain>
    </source>
</reference>
<dbReference type="Gene3D" id="1.20.1510.10">
    <property type="entry name" value="Cation efflux protein transmembrane domain"/>
    <property type="match status" value="1"/>
</dbReference>
<dbReference type="Gene3D" id="3.30.70.100">
    <property type="match status" value="1"/>
</dbReference>
<comment type="caution">
    <text evidence="7">The sequence shown here is derived from an EMBL/GenBank/DDBJ whole genome shotgun (WGS) entry which is preliminary data.</text>
</comment>
<proteinExistence type="predicted"/>
<dbReference type="SUPFAM" id="SSF55008">
    <property type="entry name" value="HMA, heavy metal-associated domain"/>
    <property type="match status" value="1"/>
</dbReference>
<keyword evidence="4 5" id="KW-0472">Membrane</keyword>
<evidence type="ECO:0000256" key="1">
    <source>
        <dbReference type="ARBA" id="ARBA00004141"/>
    </source>
</evidence>
<evidence type="ECO:0000259" key="6">
    <source>
        <dbReference type="PROSITE" id="PS50846"/>
    </source>
</evidence>
<gene>
    <name evidence="7" type="ORF">NWI01_13230</name>
</gene>
<dbReference type="SUPFAM" id="SSF161111">
    <property type="entry name" value="Cation efflux protein transmembrane domain-like"/>
    <property type="match status" value="1"/>
</dbReference>
<feature type="domain" description="HMA" evidence="6">
    <location>
        <begin position="1"/>
        <end position="58"/>
    </location>
</feature>
<dbReference type="CDD" id="cd00371">
    <property type="entry name" value="HMA"/>
    <property type="match status" value="1"/>
</dbReference>
<dbReference type="Pfam" id="PF00403">
    <property type="entry name" value="HMA"/>
    <property type="match status" value="1"/>
</dbReference>
<dbReference type="RefSeq" id="WP_244613674.1">
    <property type="nucleotide sequence ID" value="NZ_BJNF01000029.1"/>
</dbReference>
<feature type="transmembrane region" description="Helical" evidence="5">
    <location>
        <begin position="88"/>
        <end position="110"/>
    </location>
</feature>
<evidence type="ECO:0000313" key="8">
    <source>
        <dbReference type="Proteomes" id="UP000318825"/>
    </source>
</evidence>
<protein>
    <recommendedName>
        <fullName evidence="6">HMA domain-containing protein</fullName>
    </recommendedName>
</protein>
<accession>A0A4Y3WBB8</accession>
<evidence type="ECO:0000256" key="3">
    <source>
        <dbReference type="ARBA" id="ARBA00022989"/>
    </source>
</evidence>
<dbReference type="Proteomes" id="UP000318825">
    <property type="component" value="Unassembled WGS sequence"/>
</dbReference>
<evidence type="ECO:0000256" key="2">
    <source>
        <dbReference type="ARBA" id="ARBA00022692"/>
    </source>
</evidence>
<dbReference type="InterPro" id="IPR027469">
    <property type="entry name" value="Cation_efflux_TMD_sf"/>
</dbReference>
<keyword evidence="3 5" id="KW-1133">Transmembrane helix</keyword>
<dbReference type="InterPro" id="IPR006121">
    <property type="entry name" value="HMA_dom"/>
</dbReference>